<protein>
    <submittedName>
        <fullName evidence="1">Uncharacterized protein</fullName>
    </submittedName>
</protein>
<evidence type="ECO:0000313" key="1">
    <source>
        <dbReference type="EMBL" id="PIS08059.1"/>
    </source>
</evidence>
<sequence length="176" mass="18875">MNTANLYKADGVDVEAGDAFSEHAGTVCRGNWKNSPFVEVYDLSDGFFRGVRGFRLRHLPRGYLIDKTSDGSGTKVVLSAAAGLYRQAACDLLAMCSTDLTRNGGMSLVFNNVLDVKSLGEPGTPQHQAFIQLIEGLGDVAKQLASSCSAVRQPNCQSVSVRKIRKQTSSSTAQGR</sequence>
<dbReference type="AlphaFoldDB" id="A0A2H0W7J5"/>
<proteinExistence type="predicted"/>
<accession>A0A2H0W7J5</accession>
<name>A0A2H0W7J5_9BACT</name>
<reference evidence="2" key="1">
    <citation type="submission" date="2017-09" db="EMBL/GenBank/DDBJ databases">
        <title>Depth-based differentiation of microbial function through sediment-hosted aquifers and enrichment of novel symbionts in the deep terrestrial subsurface.</title>
        <authorList>
            <person name="Probst A.J."/>
            <person name="Ladd B."/>
            <person name="Jarett J.K."/>
            <person name="Geller-Mcgrath D.E."/>
            <person name="Sieber C.M.K."/>
            <person name="Emerson J.B."/>
            <person name="Anantharaman K."/>
            <person name="Thomas B.C."/>
            <person name="Malmstrom R."/>
            <person name="Stieglmeier M."/>
            <person name="Klingl A."/>
            <person name="Woyke T."/>
            <person name="Ryan C.M."/>
            <person name="Banfield J.F."/>
        </authorList>
    </citation>
    <scope>NUCLEOTIDE SEQUENCE [LARGE SCALE GENOMIC DNA]</scope>
</reference>
<comment type="caution">
    <text evidence="1">The sequence shown here is derived from an EMBL/GenBank/DDBJ whole genome shotgun (WGS) entry which is preliminary data.</text>
</comment>
<dbReference type="InterPro" id="IPR036921">
    <property type="entry name" value="PurM-like_N_sf"/>
</dbReference>
<organism evidence="1 2">
    <name type="scientific">Candidatus Berkelbacteria bacterium CG10_big_fil_rev_8_21_14_0_10_43_13</name>
    <dbReference type="NCBI Taxonomy" id="1974514"/>
    <lineage>
        <taxon>Bacteria</taxon>
        <taxon>Candidatus Berkelbacteria</taxon>
    </lineage>
</organism>
<evidence type="ECO:0000313" key="2">
    <source>
        <dbReference type="Proteomes" id="UP000231382"/>
    </source>
</evidence>
<dbReference type="EMBL" id="PEZW01000002">
    <property type="protein sequence ID" value="PIS08059.1"/>
    <property type="molecule type" value="Genomic_DNA"/>
</dbReference>
<dbReference type="Proteomes" id="UP000231382">
    <property type="component" value="Unassembled WGS sequence"/>
</dbReference>
<dbReference type="Gene3D" id="3.30.1330.10">
    <property type="entry name" value="PurM-like, N-terminal domain"/>
    <property type="match status" value="1"/>
</dbReference>
<gene>
    <name evidence="1" type="ORF">COT78_00235</name>
</gene>